<dbReference type="Proteomes" id="UP001189429">
    <property type="component" value="Unassembled WGS sequence"/>
</dbReference>
<organism evidence="2 3">
    <name type="scientific">Prorocentrum cordatum</name>
    <dbReference type="NCBI Taxonomy" id="2364126"/>
    <lineage>
        <taxon>Eukaryota</taxon>
        <taxon>Sar</taxon>
        <taxon>Alveolata</taxon>
        <taxon>Dinophyceae</taxon>
        <taxon>Prorocentrales</taxon>
        <taxon>Prorocentraceae</taxon>
        <taxon>Prorocentrum</taxon>
    </lineage>
</organism>
<proteinExistence type="predicted"/>
<feature type="region of interest" description="Disordered" evidence="1">
    <location>
        <begin position="1"/>
        <end position="73"/>
    </location>
</feature>
<dbReference type="EMBL" id="CAUYUJ010001345">
    <property type="protein sequence ID" value="CAK0795481.1"/>
    <property type="molecule type" value="Genomic_DNA"/>
</dbReference>
<evidence type="ECO:0000313" key="3">
    <source>
        <dbReference type="Proteomes" id="UP001189429"/>
    </source>
</evidence>
<gene>
    <name evidence="2" type="ORF">PCOR1329_LOCUS5147</name>
</gene>
<comment type="caution">
    <text evidence="2">The sequence shown here is derived from an EMBL/GenBank/DDBJ whole genome shotgun (WGS) entry which is preliminary data.</text>
</comment>
<evidence type="ECO:0000256" key="1">
    <source>
        <dbReference type="SAM" id="MobiDB-lite"/>
    </source>
</evidence>
<keyword evidence="3" id="KW-1185">Reference proteome</keyword>
<evidence type="ECO:0000313" key="2">
    <source>
        <dbReference type="EMBL" id="CAK0795481.1"/>
    </source>
</evidence>
<sequence>MARRTRQSPGGAPHDRAGRQTVPGRGAGGGASAPQSRLVSTYPVGEHLRGHAGRRVAPGSSRRPELGVLHSSYRGTNSKDAAFWRSSAGSKVDIEKGALGEHGPCGCA</sequence>
<protein>
    <submittedName>
        <fullName evidence="2">Uncharacterized protein</fullName>
    </submittedName>
</protein>
<accession>A0ABN9PY08</accession>
<reference evidence="2" key="1">
    <citation type="submission" date="2023-10" db="EMBL/GenBank/DDBJ databases">
        <authorList>
            <person name="Chen Y."/>
            <person name="Shah S."/>
            <person name="Dougan E. K."/>
            <person name="Thang M."/>
            <person name="Chan C."/>
        </authorList>
    </citation>
    <scope>NUCLEOTIDE SEQUENCE [LARGE SCALE GENOMIC DNA]</scope>
</reference>
<name>A0ABN9PY08_9DINO</name>